<reference evidence="1 2" key="1">
    <citation type="submission" date="2019-09" db="EMBL/GenBank/DDBJ databases">
        <title>Taxonomic organization of the family Brucellaceae based on a phylogenomic approach.</title>
        <authorList>
            <person name="Leclercq S."/>
            <person name="Cloeckaert A."/>
            <person name="Zygmunt M.S."/>
        </authorList>
    </citation>
    <scope>NUCLEOTIDE SEQUENCE [LARGE SCALE GENOMIC DNA]</scope>
    <source>
        <strain evidence="1 2">TA93</strain>
    </source>
</reference>
<dbReference type="AlphaFoldDB" id="A0A7V7VR32"/>
<gene>
    <name evidence="1" type="ORF">F9K94_21135</name>
</gene>
<protein>
    <submittedName>
        <fullName evidence="1">Uncharacterized protein</fullName>
    </submittedName>
</protein>
<proteinExistence type="predicted"/>
<evidence type="ECO:0000313" key="2">
    <source>
        <dbReference type="Proteomes" id="UP000460650"/>
    </source>
</evidence>
<evidence type="ECO:0000313" key="1">
    <source>
        <dbReference type="EMBL" id="KAB2655064.1"/>
    </source>
</evidence>
<dbReference type="RefSeq" id="WP_151648253.1">
    <property type="nucleotide sequence ID" value="NZ_WBVY01000007.1"/>
</dbReference>
<organism evidence="1 2">
    <name type="scientific">Brucella tritici</name>
    <dbReference type="NCBI Taxonomy" id="94626"/>
    <lineage>
        <taxon>Bacteria</taxon>
        <taxon>Pseudomonadati</taxon>
        <taxon>Pseudomonadota</taxon>
        <taxon>Alphaproteobacteria</taxon>
        <taxon>Hyphomicrobiales</taxon>
        <taxon>Brucellaceae</taxon>
        <taxon>Brucella/Ochrobactrum group</taxon>
        <taxon>Brucella</taxon>
    </lineage>
</organism>
<sequence>MQEVALFKDIKSLLAVISVGLTVCSLPSFSSAAERKLPTWTASEAKTQLDRSAALLKRQCHSNNKNSSQCYHDTSGAIFSSLHLKDYKQALYYVNNYALPQYFSSPLCEEYYYYDKTHRIPFQLNKWTIYAIINNRLNRHKVLTREQYVSGYLCFTFFNNSSSYSSISGIPLSRNDYIQSSNSFLPSNEATTLVRFDKEISTPYSERWLQIAKTVKQYNKNVALQLELSKNALAQAKRRGYPEQYIMFLDSLVSSDRNNLVTAERAK</sequence>
<accession>A0A7V7VR32</accession>
<dbReference type="Proteomes" id="UP000460650">
    <property type="component" value="Unassembled WGS sequence"/>
</dbReference>
<name>A0A7V7VR32_9HYPH</name>
<comment type="caution">
    <text evidence="1">The sequence shown here is derived from an EMBL/GenBank/DDBJ whole genome shotgun (WGS) entry which is preliminary data.</text>
</comment>
<dbReference type="EMBL" id="WBVY01000007">
    <property type="protein sequence ID" value="KAB2655064.1"/>
    <property type="molecule type" value="Genomic_DNA"/>
</dbReference>